<feature type="transmembrane region" description="Helical" evidence="1">
    <location>
        <begin position="26"/>
        <end position="47"/>
    </location>
</feature>
<keyword evidence="1" id="KW-1133">Transmembrane helix</keyword>
<gene>
    <name evidence="2" type="ORF">ERS852491_03359</name>
</gene>
<dbReference type="EMBL" id="CYZU01000035">
    <property type="protein sequence ID" value="CUO80400.1"/>
    <property type="molecule type" value="Genomic_DNA"/>
</dbReference>
<feature type="transmembrane region" description="Helical" evidence="1">
    <location>
        <begin position="53"/>
        <end position="72"/>
    </location>
</feature>
<reference evidence="2 3" key="1">
    <citation type="submission" date="2015-09" db="EMBL/GenBank/DDBJ databases">
        <authorList>
            <consortium name="Pathogen Informatics"/>
        </authorList>
    </citation>
    <scope>NUCLEOTIDE SEQUENCE [LARGE SCALE GENOMIC DNA]</scope>
    <source>
        <strain evidence="2 3">2789STDY5834876</strain>
    </source>
</reference>
<dbReference type="RefSeq" id="WP_055154361.1">
    <property type="nucleotide sequence ID" value="NZ_CYZU01000035.1"/>
</dbReference>
<accession>A0A174I5A3</accession>
<dbReference type="STRING" id="39482.ERS852491_03359"/>
<keyword evidence="1" id="KW-0812">Transmembrane</keyword>
<dbReference type="AlphaFoldDB" id="A0A174I5A3"/>
<evidence type="ECO:0000313" key="2">
    <source>
        <dbReference type="EMBL" id="CUO80400.1"/>
    </source>
</evidence>
<sequence length="159" mass="18200">MFIKALQQGAKTDEEYREKLKARIRIDFFMCGVGLLTIAAAIVMMLRGGEYEEGFLCGVFTGTGAAVLFFAVKEILKAKKLLKNEKLLREERLKVSDERNKMINEKTSYWAGMIVMGACYAVLLISGFFNFAVFWTAWGVLMLYFLVTVIVKKYYEKKL</sequence>
<protein>
    <submittedName>
        <fullName evidence="2">Uncharacterized protein</fullName>
    </submittedName>
</protein>
<proteinExistence type="predicted"/>
<keyword evidence="1" id="KW-0472">Membrane</keyword>
<organism evidence="2 3">
    <name type="scientific">Faecalicatena contorta</name>
    <dbReference type="NCBI Taxonomy" id="39482"/>
    <lineage>
        <taxon>Bacteria</taxon>
        <taxon>Bacillati</taxon>
        <taxon>Bacillota</taxon>
        <taxon>Clostridia</taxon>
        <taxon>Lachnospirales</taxon>
        <taxon>Lachnospiraceae</taxon>
        <taxon>Faecalicatena</taxon>
    </lineage>
</organism>
<evidence type="ECO:0000313" key="3">
    <source>
        <dbReference type="Proteomes" id="UP000095544"/>
    </source>
</evidence>
<evidence type="ECO:0000256" key="1">
    <source>
        <dbReference type="SAM" id="Phobius"/>
    </source>
</evidence>
<feature type="transmembrane region" description="Helical" evidence="1">
    <location>
        <begin position="109"/>
        <end position="129"/>
    </location>
</feature>
<name>A0A174I5A3_9FIRM</name>
<dbReference type="Proteomes" id="UP000095544">
    <property type="component" value="Unassembled WGS sequence"/>
</dbReference>
<feature type="transmembrane region" description="Helical" evidence="1">
    <location>
        <begin position="135"/>
        <end position="155"/>
    </location>
</feature>
<dbReference type="OrthoDB" id="1929706at2"/>